<dbReference type="InterPro" id="IPR000073">
    <property type="entry name" value="AB_hydrolase_1"/>
</dbReference>
<accession>A0A0P1GKP3</accession>
<evidence type="ECO:0000259" key="1">
    <source>
        <dbReference type="Pfam" id="PF12697"/>
    </source>
</evidence>
<keyword evidence="2" id="KW-0378">Hydrolase</keyword>
<sequence>MSIPILFLHGWAMDGAIFQNLATCLGPDFDCHAPDLPGHGVNPTDAPNLDSCVELTRWGIAELDRPIVVGWSMGAAVAWRYISRYGTSGVRGLVTIDMSPRMLPDTDWDLGLLGQSAEDILATSSKIEPNWHRMVNSIIRNMYATDAEDAHQNTAMRAFLRAQDPERLRPLWDDLTALDERKTIAKIDIPYLVCTGMQSRLYSADVGRWIAQTAQQARVESFRNSGHSPHIEEPETFCEALRRFAVIECAPR</sequence>
<dbReference type="Proteomes" id="UP000052022">
    <property type="component" value="Unassembled WGS sequence"/>
</dbReference>
<feature type="domain" description="AB hydrolase-1" evidence="1">
    <location>
        <begin position="5"/>
        <end position="240"/>
    </location>
</feature>
<reference evidence="2 3" key="1">
    <citation type="submission" date="2015-09" db="EMBL/GenBank/DDBJ databases">
        <authorList>
            <consortium name="Swine Surveillance"/>
        </authorList>
    </citation>
    <scope>NUCLEOTIDE SEQUENCE [LARGE SCALE GENOMIC DNA]</scope>
    <source>
        <strain evidence="2 3">CECT 7557</strain>
    </source>
</reference>
<dbReference type="InterPro" id="IPR050228">
    <property type="entry name" value="Carboxylesterase_BioH"/>
</dbReference>
<dbReference type="Pfam" id="PF12697">
    <property type="entry name" value="Abhydrolase_6"/>
    <property type="match status" value="1"/>
</dbReference>
<dbReference type="InterPro" id="IPR029058">
    <property type="entry name" value="AB_hydrolase_fold"/>
</dbReference>
<dbReference type="PANTHER" id="PTHR43194:SF2">
    <property type="entry name" value="PEROXISOMAL MEMBRANE PROTEIN LPX1"/>
    <property type="match status" value="1"/>
</dbReference>
<proteinExistence type="predicted"/>
<dbReference type="PANTHER" id="PTHR43194">
    <property type="entry name" value="HYDROLASE ALPHA/BETA FOLD FAMILY"/>
    <property type="match status" value="1"/>
</dbReference>
<organism evidence="2 3">
    <name type="scientific">Tritonibacter multivorans</name>
    <dbReference type="NCBI Taxonomy" id="928856"/>
    <lineage>
        <taxon>Bacteria</taxon>
        <taxon>Pseudomonadati</taxon>
        <taxon>Pseudomonadota</taxon>
        <taxon>Alphaproteobacteria</taxon>
        <taxon>Rhodobacterales</taxon>
        <taxon>Paracoccaceae</taxon>
        <taxon>Tritonibacter</taxon>
    </lineage>
</organism>
<name>A0A0P1GKP3_9RHOB</name>
<protein>
    <submittedName>
        <fullName evidence="2">AB hydrolase superfamily protein YdjP</fullName>
        <ecNumber evidence="2">3.-.-.-</ecNumber>
    </submittedName>
</protein>
<dbReference type="STRING" id="928856.SAMN04488049_12210"/>
<evidence type="ECO:0000313" key="2">
    <source>
        <dbReference type="EMBL" id="CUH74762.1"/>
    </source>
</evidence>
<gene>
    <name evidence="2" type="primary">ydjP</name>
    <name evidence="2" type="ORF">TRM7557_00067</name>
</gene>
<dbReference type="EC" id="3.-.-.-" evidence="2"/>
<dbReference type="EMBL" id="CYSD01000002">
    <property type="protein sequence ID" value="CUH74762.1"/>
    <property type="molecule type" value="Genomic_DNA"/>
</dbReference>
<dbReference type="SUPFAM" id="SSF53474">
    <property type="entry name" value="alpha/beta-Hydrolases"/>
    <property type="match status" value="1"/>
</dbReference>
<dbReference type="RefSeq" id="WP_074942170.1">
    <property type="nucleotide sequence ID" value="NZ_CYSD01000002.1"/>
</dbReference>
<evidence type="ECO:0000313" key="3">
    <source>
        <dbReference type="Proteomes" id="UP000052022"/>
    </source>
</evidence>
<dbReference type="AlphaFoldDB" id="A0A0P1GKP3"/>
<dbReference type="Gene3D" id="3.40.50.1820">
    <property type="entry name" value="alpha/beta hydrolase"/>
    <property type="match status" value="1"/>
</dbReference>
<dbReference type="OrthoDB" id="9779853at2"/>
<dbReference type="GO" id="GO:0016787">
    <property type="term" value="F:hydrolase activity"/>
    <property type="evidence" value="ECO:0007669"/>
    <property type="project" value="UniProtKB-KW"/>
</dbReference>
<keyword evidence="3" id="KW-1185">Reference proteome</keyword>